<evidence type="ECO:0000313" key="1">
    <source>
        <dbReference type="EMBL" id="RUS91199.1"/>
    </source>
</evidence>
<organism evidence="1 2">
    <name type="scientific">Elysia chlorotica</name>
    <name type="common">Eastern emerald elysia</name>
    <name type="synonym">Sea slug</name>
    <dbReference type="NCBI Taxonomy" id="188477"/>
    <lineage>
        <taxon>Eukaryota</taxon>
        <taxon>Metazoa</taxon>
        <taxon>Spiralia</taxon>
        <taxon>Lophotrochozoa</taxon>
        <taxon>Mollusca</taxon>
        <taxon>Gastropoda</taxon>
        <taxon>Heterobranchia</taxon>
        <taxon>Euthyneura</taxon>
        <taxon>Panpulmonata</taxon>
        <taxon>Sacoglossa</taxon>
        <taxon>Placobranchoidea</taxon>
        <taxon>Plakobranchidae</taxon>
        <taxon>Elysia</taxon>
    </lineage>
</organism>
<evidence type="ECO:0000313" key="2">
    <source>
        <dbReference type="Proteomes" id="UP000271974"/>
    </source>
</evidence>
<name>A0A433UBI9_ELYCH</name>
<dbReference type="Proteomes" id="UP000271974">
    <property type="component" value="Unassembled WGS sequence"/>
</dbReference>
<gene>
    <name evidence="1" type="ORF">EGW08_001005</name>
</gene>
<keyword evidence="2" id="KW-1185">Reference proteome</keyword>
<comment type="caution">
    <text evidence="1">The sequence shown here is derived from an EMBL/GenBank/DDBJ whole genome shotgun (WGS) entry which is preliminary data.</text>
</comment>
<accession>A0A433UBI9</accession>
<sequence>CSKKSSHKEFIAVQDFLDNYQPIKEYEDSRALLRSIIDLTVRLRLNWTSPARQDDDVFSDVRGSDKLRTGTGFILSVVGPVTNESCPCEVCCGQTVAKSWRFLVRTARHMVYDTVEAQETQVDFFYDDDEIGKKETVRALKVVKSYPERDICEMLCVTHDEDLAGRVQSAYLFLDFISLVLKDEWQVLVVSHPHGKPKKITVGVGRSGTSQQPLLLLGYNAATCPGSSGAPVVLL</sequence>
<feature type="non-terminal residue" evidence="1">
    <location>
        <position position="235"/>
    </location>
</feature>
<dbReference type="SUPFAM" id="SSF50494">
    <property type="entry name" value="Trypsin-like serine proteases"/>
    <property type="match status" value="1"/>
</dbReference>
<evidence type="ECO:0008006" key="3">
    <source>
        <dbReference type="Google" id="ProtNLM"/>
    </source>
</evidence>
<protein>
    <recommendedName>
        <fullName evidence="3">Peptidase S1 domain-containing protein</fullName>
    </recommendedName>
</protein>
<feature type="non-terminal residue" evidence="1">
    <location>
        <position position="1"/>
    </location>
</feature>
<dbReference type="InterPro" id="IPR009003">
    <property type="entry name" value="Peptidase_S1_PA"/>
</dbReference>
<reference evidence="1 2" key="1">
    <citation type="submission" date="2019-01" db="EMBL/GenBank/DDBJ databases">
        <title>A draft genome assembly of the solar-powered sea slug Elysia chlorotica.</title>
        <authorList>
            <person name="Cai H."/>
            <person name="Li Q."/>
            <person name="Fang X."/>
            <person name="Li J."/>
            <person name="Curtis N.E."/>
            <person name="Altenburger A."/>
            <person name="Shibata T."/>
            <person name="Feng M."/>
            <person name="Maeda T."/>
            <person name="Schwartz J.A."/>
            <person name="Shigenobu S."/>
            <person name="Lundholm N."/>
            <person name="Nishiyama T."/>
            <person name="Yang H."/>
            <person name="Hasebe M."/>
            <person name="Li S."/>
            <person name="Pierce S.K."/>
            <person name="Wang J."/>
        </authorList>
    </citation>
    <scope>NUCLEOTIDE SEQUENCE [LARGE SCALE GENOMIC DNA]</scope>
    <source>
        <strain evidence="1">EC2010</strain>
        <tissue evidence="1">Whole organism of an adult</tissue>
    </source>
</reference>
<proteinExistence type="predicted"/>
<dbReference type="EMBL" id="RQTK01000016">
    <property type="protein sequence ID" value="RUS91199.1"/>
    <property type="molecule type" value="Genomic_DNA"/>
</dbReference>
<dbReference type="AlphaFoldDB" id="A0A433UBI9"/>
<dbReference type="OrthoDB" id="6045352at2759"/>